<dbReference type="GO" id="GO:0070402">
    <property type="term" value="F:NADPH binding"/>
    <property type="evidence" value="ECO:0007669"/>
    <property type="project" value="TreeGrafter"/>
</dbReference>
<dbReference type="GO" id="GO:0005829">
    <property type="term" value="C:cytosol"/>
    <property type="evidence" value="ECO:0007669"/>
    <property type="project" value="TreeGrafter"/>
</dbReference>
<dbReference type="Proteomes" id="UP000238312">
    <property type="component" value="Unassembled WGS sequence"/>
</dbReference>
<name>A0A2T0MLB5_9ACTN</name>
<dbReference type="AlphaFoldDB" id="A0A2T0MLB5"/>
<dbReference type="SUPFAM" id="SSF50129">
    <property type="entry name" value="GroES-like"/>
    <property type="match status" value="1"/>
</dbReference>
<sequence length="328" mass="33508">MHAVVLHSFGPAENLGYEVVPDPEPGPGQVRIAVKAAGVHLVETMLRKGGISDPETPLPPLPELPTIFGGEVAGIVDAVGPDVDPAWIGRDVVTAGGRPGGYAELAVADLAAVHRVPDGVGHASAVAMIVTGVTALHFLDVAELTSSDVVLVTSAAGGVGRLLVQYARRLGAQVIGAAGGAAKVAAVRELGADLAVDYDEPGWQHRVADALGGRKVTALLDGVGGDRARAAFELLADGGRCLTIGTSSERPIEPDPRLVAERGLSVTNALMLLLGQQDRRPAYEVRALAAVAEGALVPAVQTFPLSEAAAAHAALESRRTTGKVVLVP</sequence>
<dbReference type="PANTHER" id="PTHR48106:SF13">
    <property type="entry name" value="QUINONE OXIDOREDUCTASE-RELATED"/>
    <property type="match status" value="1"/>
</dbReference>
<dbReference type="PANTHER" id="PTHR48106">
    <property type="entry name" value="QUINONE OXIDOREDUCTASE PIG3-RELATED"/>
    <property type="match status" value="1"/>
</dbReference>
<dbReference type="Pfam" id="PF13602">
    <property type="entry name" value="ADH_zinc_N_2"/>
    <property type="match status" value="1"/>
</dbReference>
<dbReference type="SUPFAM" id="SSF51735">
    <property type="entry name" value="NAD(P)-binding Rossmann-fold domains"/>
    <property type="match status" value="1"/>
</dbReference>
<reference evidence="4 5" key="1">
    <citation type="submission" date="2018-03" db="EMBL/GenBank/DDBJ databases">
        <title>Genomic Encyclopedia of Type Strains, Phase III (KMG-III): the genomes of soil and plant-associated and newly described type strains.</title>
        <authorList>
            <person name="Whitman W."/>
        </authorList>
    </citation>
    <scope>NUCLEOTIDE SEQUENCE [LARGE SCALE GENOMIC DNA]</scope>
    <source>
        <strain evidence="4 5">CGMCC 4.7104</strain>
    </source>
</reference>
<evidence type="ECO:0000313" key="5">
    <source>
        <dbReference type="Proteomes" id="UP000238312"/>
    </source>
</evidence>
<dbReference type="InterPro" id="IPR020843">
    <property type="entry name" value="ER"/>
</dbReference>
<dbReference type="OrthoDB" id="5195079at2"/>
<dbReference type="EMBL" id="PVNG01000023">
    <property type="protein sequence ID" value="PRX58449.1"/>
    <property type="molecule type" value="Genomic_DNA"/>
</dbReference>
<evidence type="ECO:0000259" key="3">
    <source>
        <dbReference type="SMART" id="SM00829"/>
    </source>
</evidence>
<dbReference type="GO" id="GO:0008270">
    <property type="term" value="F:zinc ion binding"/>
    <property type="evidence" value="ECO:0007669"/>
    <property type="project" value="InterPro"/>
</dbReference>
<dbReference type="Gene3D" id="3.40.50.720">
    <property type="entry name" value="NAD(P)-binding Rossmann-like Domain"/>
    <property type="match status" value="1"/>
</dbReference>
<organism evidence="4 5">
    <name type="scientific">Nonomuraea fuscirosea</name>
    <dbReference type="NCBI Taxonomy" id="1291556"/>
    <lineage>
        <taxon>Bacteria</taxon>
        <taxon>Bacillati</taxon>
        <taxon>Actinomycetota</taxon>
        <taxon>Actinomycetes</taxon>
        <taxon>Streptosporangiales</taxon>
        <taxon>Streptosporangiaceae</taxon>
        <taxon>Nonomuraea</taxon>
    </lineage>
</organism>
<evidence type="ECO:0000313" key="4">
    <source>
        <dbReference type="EMBL" id="PRX58449.1"/>
    </source>
</evidence>
<dbReference type="InterPro" id="IPR036291">
    <property type="entry name" value="NAD(P)-bd_dom_sf"/>
</dbReference>
<keyword evidence="1" id="KW-0521">NADP</keyword>
<evidence type="ECO:0000256" key="2">
    <source>
        <dbReference type="ARBA" id="ARBA00023002"/>
    </source>
</evidence>
<evidence type="ECO:0000256" key="1">
    <source>
        <dbReference type="ARBA" id="ARBA00022857"/>
    </source>
</evidence>
<dbReference type="GO" id="GO:0035925">
    <property type="term" value="F:mRNA 3'-UTR AU-rich region binding"/>
    <property type="evidence" value="ECO:0007669"/>
    <property type="project" value="TreeGrafter"/>
</dbReference>
<dbReference type="Gene3D" id="3.90.180.10">
    <property type="entry name" value="Medium-chain alcohol dehydrogenases, catalytic domain"/>
    <property type="match status" value="1"/>
</dbReference>
<protein>
    <submittedName>
        <fullName evidence="4">NADPH:quinone reductase-like Zn-dependent oxidoreductase</fullName>
    </submittedName>
</protein>
<keyword evidence="2" id="KW-0560">Oxidoreductase</keyword>
<gene>
    <name evidence="4" type="ORF">B0I32_123173</name>
</gene>
<dbReference type="RefSeq" id="WP_106249438.1">
    <property type="nucleotide sequence ID" value="NZ_PVNG01000023.1"/>
</dbReference>
<dbReference type="InterPro" id="IPR013154">
    <property type="entry name" value="ADH-like_N"/>
</dbReference>
<dbReference type="PROSITE" id="PS01162">
    <property type="entry name" value="QOR_ZETA_CRYSTAL"/>
    <property type="match status" value="1"/>
</dbReference>
<accession>A0A2T0MLB5</accession>
<proteinExistence type="predicted"/>
<dbReference type="InterPro" id="IPR011032">
    <property type="entry name" value="GroES-like_sf"/>
</dbReference>
<dbReference type="SMART" id="SM00829">
    <property type="entry name" value="PKS_ER"/>
    <property type="match status" value="1"/>
</dbReference>
<dbReference type="InterPro" id="IPR002364">
    <property type="entry name" value="Quin_OxRdtase/zeta-crystal_CS"/>
</dbReference>
<comment type="caution">
    <text evidence="4">The sequence shown here is derived from an EMBL/GenBank/DDBJ whole genome shotgun (WGS) entry which is preliminary data.</text>
</comment>
<dbReference type="Pfam" id="PF08240">
    <property type="entry name" value="ADH_N"/>
    <property type="match status" value="1"/>
</dbReference>
<dbReference type="GO" id="GO:0003960">
    <property type="term" value="F:quinone reductase (NADPH) activity"/>
    <property type="evidence" value="ECO:0007669"/>
    <property type="project" value="TreeGrafter"/>
</dbReference>
<feature type="domain" description="Enoyl reductase (ER)" evidence="3">
    <location>
        <begin position="10"/>
        <end position="326"/>
    </location>
</feature>
<keyword evidence="5" id="KW-1185">Reference proteome</keyword>